<evidence type="ECO:0000256" key="1">
    <source>
        <dbReference type="SAM" id="SignalP"/>
    </source>
</evidence>
<evidence type="ECO:0000313" key="2">
    <source>
        <dbReference type="EMBL" id="SEK49480.1"/>
    </source>
</evidence>
<name>A0A1H7HKI7_9NOCA</name>
<feature type="chain" id="PRO_5011725983" description="MspA protein" evidence="1">
    <location>
        <begin position="30"/>
        <end position="73"/>
    </location>
</feature>
<organism evidence="2 3">
    <name type="scientific">Rhodococcus maanshanensis</name>
    <dbReference type="NCBI Taxonomy" id="183556"/>
    <lineage>
        <taxon>Bacteria</taxon>
        <taxon>Bacillati</taxon>
        <taxon>Actinomycetota</taxon>
        <taxon>Actinomycetes</taxon>
        <taxon>Mycobacteriales</taxon>
        <taxon>Nocardiaceae</taxon>
        <taxon>Rhodococcus</taxon>
    </lineage>
</organism>
<evidence type="ECO:0000313" key="3">
    <source>
        <dbReference type="Proteomes" id="UP000198677"/>
    </source>
</evidence>
<protein>
    <recommendedName>
        <fullName evidence="4">MspA protein</fullName>
    </recommendedName>
</protein>
<reference evidence="3" key="1">
    <citation type="submission" date="2016-10" db="EMBL/GenBank/DDBJ databases">
        <authorList>
            <person name="Varghese N."/>
            <person name="Submissions S."/>
        </authorList>
    </citation>
    <scope>NUCLEOTIDE SEQUENCE [LARGE SCALE GENOMIC DNA]</scope>
    <source>
        <strain evidence="3">DSM 44675</strain>
    </source>
</reference>
<dbReference type="RefSeq" id="WP_072750505.1">
    <property type="nucleotide sequence ID" value="NZ_FOAW01000002.1"/>
</dbReference>
<feature type="signal peptide" evidence="1">
    <location>
        <begin position="1"/>
        <end position="29"/>
    </location>
</feature>
<keyword evidence="3" id="KW-1185">Reference proteome</keyword>
<sequence>MSTRTLNRAAAALATAAFVLTAGAGIASAQLPSDSFNARAGETAVGPLSTPGVGANLTGVEIGDLRVPVPLPA</sequence>
<dbReference type="EMBL" id="FOAW01000002">
    <property type="protein sequence ID" value="SEK49480.1"/>
    <property type="molecule type" value="Genomic_DNA"/>
</dbReference>
<evidence type="ECO:0008006" key="4">
    <source>
        <dbReference type="Google" id="ProtNLM"/>
    </source>
</evidence>
<proteinExistence type="predicted"/>
<gene>
    <name evidence="2" type="ORF">SAMN05444583_102117</name>
</gene>
<keyword evidence="1" id="KW-0732">Signal</keyword>
<dbReference type="AlphaFoldDB" id="A0A1H7HKI7"/>
<dbReference type="Proteomes" id="UP000198677">
    <property type="component" value="Unassembled WGS sequence"/>
</dbReference>
<accession>A0A1H7HKI7</accession>